<keyword evidence="3" id="KW-0472">Membrane</keyword>
<dbReference type="PANTHER" id="PTHR12715:SF4">
    <property type="entry name" value="EAMA DOMAIN-CONTAINING PROTEIN"/>
    <property type="match status" value="1"/>
</dbReference>
<dbReference type="InterPro" id="IPR052756">
    <property type="entry name" value="Alkyne_AA_exporter"/>
</dbReference>
<dbReference type="RefSeq" id="WP_348028421.1">
    <property type="nucleotide sequence ID" value="NZ_CP129113.1"/>
</dbReference>
<dbReference type="Pfam" id="PF00892">
    <property type="entry name" value="EamA"/>
    <property type="match status" value="2"/>
</dbReference>
<feature type="domain" description="EamA" evidence="4">
    <location>
        <begin position="151"/>
        <end position="285"/>
    </location>
</feature>
<feature type="domain" description="EamA" evidence="4">
    <location>
        <begin position="14"/>
        <end position="139"/>
    </location>
</feature>
<evidence type="ECO:0000256" key="1">
    <source>
        <dbReference type="ARBA" id="ARBA00004127"/>
    </source>
</evidence>
<dbReference type="EMBL" id="CP129113">
    <property type="protein sequence ID" value="WLV24912.1"/>
    <property type="molecule type" value="Genomic_DNA"/>
</dbReference>
<feature type="transmembrane region" description="Helical" evidence="3">
    <location>
        <begin position="148"/>
        <end position="169"/>
    </location>
</feature>
<feature type="transmembrane region" description="Helical" evidence="3">
    <location>
        <begin position="246"/>
        <end position="262"/>
    </location>
</feature>
<evidence type="ECO:0000313" key="5">
    <source>
        <dbReference type="EMBL" id="WLV24912.1"/>
    </source>
</evidence>
<keyword evidence="3" id="KW-0812">Transmembrane</keyword>
<evidence type="ECO:0000259" key="4">
    <source>
        <dbReference type="Pfam" id="PF00892"/>
    </source>
</evidence>
<feature type="transmembrane region" description="Helical" evidence="3">
    <location>
        <begin position="94"/>
        <end position="115"/>
    </location>
</feature>
<evidence type="ECO:0000313" key="6">
    <source>
        <dbReference type="Proteomes" id="UP001180087"/>
    </source>
</evidence>
<comment type="similarity">
    <text evidence="2">Belongs to the EamA transporter family.</text>
</comment>
<gene>
    <name evidence="5" type="ORF">QR721_01340</name>
</gene>
<evidence type="ECO:0000256" key="2">
    <source>
        <dbReference type="ARBA" id="ARBA00007362"/>
    </source>
</evidence>
<protein>
    <submittedName>
        <fullName evidence="5">DMT family transporter</fullName>
    </submittedName>
</protein>
<accession>A0ABY9KVZ1</accession>
<sequence>MKMTKLKIFSAHFFTILFWGSAFPGIRHALSAYSPEHLSLLRLLIGSSILLIVSLFVKTPIPRLKDLPVIMLLGFLAFTVYHIGLNIGEQTVSAGIASLLVSMTPIFTAILAFAFHKVKLPIHGWFGALVSFIGVIVITIGGGNGGTALHIGIMFILIASIAECFYFVFQNRYLERYGFFPFTMYTIWAGTISMLIFSPGLFAEIAKAPFDATLTVVYLGIFPTVVPYFALAYVTSKTGATEATSSLYLTPAISYFIAWIFLGETPSIYQIGGSMIVLTGVFITNIKTVKRKKGKLTSIAEI</sequence>
<feature type="transmembrane region" description="Helical" evidence="3">
    <location>
        <begin position="122"/>
        <end position="142"/>
    </location>
</feature>
<feature type="transmembrane region" description="Helical" evidence="3">
    <location>
        <begin position="40"/>
        <end position="57"/>
    </location>
</feature>
<feature type="transmembrane region" description="Helical" evidence="3">
    <location>
        <begin position="268"/>
        <end position="286"/>
    </location>
</feature>
<dbReference type="InterPro" id="IPR037185">
    <property type="entry name" value="EmrE-like"/>
</dbReference>
<keyword evidence="3" id="KW-1133">Transmembrane helix</keyword>
<dbReference type="InterPro" id="IPR000620">
    <property type="entry name" value="EamA_dom"/>
</dbReference>
<name>A0ABY9KVZ1_9BACI</name>
<keyword evidence="6" id="KW-1185">Reference proteome</keyword>
<dbReference type="PANTHER" id="PTHR12715">
    <property type="entry name" value="TRANSPORTER, DRUG/METABOLITE EXPORTER FAMILY"/>
    <property type="match status" value="1"/>
</dbReference>
<dbReference type="Proteomes" id="UP001180087">
    <property type="component" value="Chromosome"/>
</dbReference>
<feature type="transmembrane region" description="Helical" evidence="3">
    <location>
        <begin position="181"/>
        <end position="203"/>
    </location>
</feature>
<comment type="subcellular location">
    <subcellularLocation>
        <location evidence="1">Endomembrane system</location>
        <topology evidence="1">Multi-pass membrane protein</topology>
    </subcellularLocation>
</comment>
<dbReference type="SUPFAM" id="SSF103481">
    <property type="entry name" value="Multidrug resistance efflux transporter EmrE"/>
    <property type="match status" value="2"/>
</dbReference>
<proteinExistence type="inferred from homology"/>
<feature type="transmembrane region" description="Helical" evidence="3">
    <location>
        <begin position="69"/>
        <end position="88"/>
    </location>
</feature>
<evidence type="ECO:0000256" key="3">
    <source>
        <dbReference type="SAM" id="Phobius"/>
    </source>
</evidence>
<feature type="transmembrane region" description="Helical" evidence="3">
    <location>
        <begin position="215"/>
        <end position="234"/>
    </location>
</feature>
<organism evidence="5 6">
    <name type="scientific">Aciduricibacillus chroicocephali</name>
    <dbReference type="NCBI Taxonomy" id="3054939"/>
    <lineage>
        <taxon>Bacteria</taxon>
        <taxon>Bacillati</taxon>
        <taxon>Bacillota</taxon>
        <taxon>Bacilli</taxon>
        <taxon>Bacillales</taxon>
        <taxon>Bacillaceae</taxon>
        <taxon>Aciduricibacillus</taxon>
    </lineage>
</organism>
<reference evidence="5" key="1">
    <citation type="submission" date="2023-06" db="EMBL/GenBank/DDBJ databases">
        <title>A Treasure from Seagulls: Isolation and Description of Aciduricobacillus qingdaonensis gen. nov., sp. nov., a Rare Obligately Uric Acid-utilizing Member in the Family Bacillaceae.</title>
        <authorList>
            <person name="Liu W."/>
            <person name="Wang B."/>
        </authorList>
    </citation>
    <scope>NUCLEOTIDE SEQUENCE</scope>
    <source>
        <strain evidence="5">44XB</strain>
    </source>
</reference>